<dbReference type="GO" id="GO:0019901">
    <property type="term" value="F:protein kinase binding"/>
    <property type="evidence" value="ECO:0007669"/>
    <property type="project" value="InterPro"/>
</dbReference>
<dbReference type="Proteomes" id="UP000886611">
    <property type="component" value="Unassembled WGS sequence"/>
</dbReference>
<evidence type="ECO:0000313" key="3">
    <source>
        <dbReference type="EMBL" id="KAG2460156.1"/>
    </source>
</evidence>
<comment type="caution">
    <text evidence="3">The sequence shown here is derived from an EMBL/GenBank/DDBJ whole genome shotgun (WGS) entry which is preliminary data.</text>
</comment>
<dbReference type="InterPro" id="IPR052316">
    <property type="entry name" value="Speedy-Ringo_regulator"/>
</dbReference>
<evidence type="ECO:0000256" key="1">
    <source>
        <dbReference type="ARBA" id="ARBA00010932"/>
    </source>
</evidence>
<name>A0A8X8BN40_POLSE</name>
<protein>
    <submittedName>
        <fullName evidence="3">SPDYA protein</fullName>
    </submittedName>
</protein>
<comment type="similarity">
    <text evidence="1">Belongs to the Speedy/Ringo family.</text>
</comment>
<proteinExistence type="inferred from homology"/>
<dbReference type="Pfam" id="PF11357">
    <property type="entry name" value="Spy1"/>
    <property type="match status" value="1"/>
</dbReference>
<evidence type="ECO:0000256" key="2">
    <source>
        <dbReference type="ARBA" id="ARBA00023306"/>
    </source>
</evidence>
<dbReference type="AlphaFoldDB" id="A0A8X8BN40"/>
<feature type="non-terminal residue" evidence="3">
    <location>
        <position position="1"/>
    </location>
</feature>
<dbReference type="PANTHER" id="PTHR31545:SF5">
    <property type="entry name" value="SPEEDY PROTEIN A"/>
    <property type="match status" value="1"/>
</dbReference>
<organism evidence="3 4">
    <name type="scientific">Polypterus senegalus</name>
    <name type="common">Senegal bichir</name>
    <dbReference type="NCBI Taxonomy" id="55291"/>
    <lineage>
        <taxon>Eukaryota</taxon>
        <taxon>Metazoa</taxon>
        <taxon>Chordata</taxon>
        <taxon>Craniata</taxon>
        <taxon>Vertebrata</taxon>
        <taxon>Euteleostomi</taxon>
        <taxon>Actinopterygii</taxon>
        <taxon>Polypteriformes</taxon>
        <taxon>Polypteridae</taxon>
        <taxon>Polypterus</taxon>
    </lineage>
</organism>
<keyword evidence="2" id="KW-0131">Cell cycle</keyword>
<accession>A0A8X8BN40</accession>
<dbReference type="PANTHER" id="PTHR31545">
    <property type="entry name" value="SEEDY PROTEIN A/C FAMILY MEMBER"/>
    <property type="match status" value="1"/>
</dbReference>
<feature type="non-terminal residue" evidence="3">
    <location>
        <position position="160"/>
    </location>
</feature>
<reference evidence="3 4" key="1">
    <citation type="journal article" date="2021" name="Cell">
        <title>Tracing the genetic footprints of vertebrate landing in non-teleost ray-finned fishes.</title>
        <authorList>
            <person name="Bi X."/>
            <person name="Wang K."/>
            <person name="Yang L."/>
            <person name="Pan H."/>
            <person name="Jiang H."/>
            <person name="Wei Q."/>
            <person name="Fang M."/>
            <person name="Yu H."/>
            <person name="Zhu C."/>
            <person name="Cai Y."/>
            <person name="He Y."/>
            <person name="Gan X."/>
            <person name="Zeng H."/>
            <person name="Yu D."/>
            <person name="Zhu Y."/>
            <person name="Jiang H."/>
            <person name="Qiu Q."/>
            <person name="Yang H."/>
            <person name="Zhang Y.E."/>
            <person name="Wang W."/>
            <person name="Zhu M."/>
            <person name="He S."/>
            <person name="Zhang G."/>
        </authorList>
    </citation>
    <scope>NUCLEOTIDE SEQUENCE [LARGE SCALE GENOMIC DNA]</scope>
    <source>
        <strain evidence="3">Bchr_013</strain>
    </source>
</reference>
<dbReference type="EMBL" id="JAATIS010005064">
    <property type="protein sequence ID" value="KAG2460156.1"/>
    <property type="molecule type" value="Genomic_DNA"/>
</dbReference>
<evidence type="ECO:0000313" key="4">
    <source>
        <dbReference type="Proteomes" id="UP000886611"/>
    </source>
</evidence>
<dbReference type="InterPro" id="IPR020984">
    <property type="entry name" value="Speedy"/>
</dbReference>
<gene>
    <name evidence="3" type="primary">Spdya_1</name>
    <name evidence="3" type="ORF">GTO96_0021202</name>
</gene>
<sequence length="160" mass="18451">MEEEEEELKYEIFPWALGAKWRELFPSFLRLRALLWCRMEFRAFVSRHCCEEIISAQSHWVWQRERPQHHGGAQRNYLRDGLAELLPRGPGQSPRRCSLCSLDSSPVTLSCSSRHSSPGKSSDVEDAFSMNHITGYSCFTSQRLLVVESDFHGCEQTGNQ</sequence>
<keyword evidence="4" id="KW-1185">Reference proteome</keyword>